<dbReference type="eggNOG" id="COG4464">
    <property type="taxonomic scope" value="Bacteria"/>
</dbReference>
<evidence type="ECO:0000313" key="7">
    <source>
        <dbReference type="Proteomes" id="UP000001823"/>
    </source>
</evidence>
<evidence type="ECO:0000256" key="2">
    <source>
        <dbReference type="ARBA" id="ARBA00013064"/>
    </source>
</evidence>
<keyword evidence="7" id="KW-1185">Reference proteome</keyword>
<evidence type="ECO:0000256" key="3">
    <source>
        <dbReference type="ARBA" id="ARBA00022801"/>
    </source>
</evidence>
<dbReference type="Proteomes" id="UP000001823">
    <property type="component" value="Chromosome"/>
</dbReference>
<gene>
    <name evidence="6" type="ordered locus">CPF_0243</name>
</gene>
<dbReference type="EMBL" id="CP000246">
    <property type="protein sequence ID" value="ABG84617.1"/>
    <property type="molecule type" value="Genomic_DNA"/>
</dbReference>
<keyword evidence="3" id="KW-0378">Hydrolase</keyword>
<proteinExistence type="inferred from homology"/>
<accession>A0A0H2YU50</accession>
<dbReference type="InterPro" id="IPR016667">
    <property type="entry name" value="Caps_polysacc_synth_CpsB/CapC"/>
</dbReference>
<evidence type="ECO:0000256" key="1">
    <source>
        <dbReference type="ARBA" id="ARBA00005750"/>
    </source>
</evidence>
<dbReference type="SUPFAM" id="SSF89550">
    <property type="entry name" value="PHP domain-like"/>
    <property type="match status" value="1"/>
</dbReference>
<comment type="catalytic activity">
    <reaction evidence="5">
        <text>O-phospho-L-tyrosyl-[protein] + H2O = L-tyrosyl-[protein] + phosphate</text>
        <dbReference type="Rhea" id="RHEA:10684"/>
        <dbReference type="Rhea" id="RHEA-COMP:10136"/>
        <dbReference type="Rhea" id="RHEA-COMP:20101"/>
        <dbReference type="ChEBI" id="CHEBI:15377"/>
        <dbReference type="ChEBI" id="CHEBI:43474"/>
        <dbReference type="ChEBI" id="CHEBI:46858"/>
        <dbReference type="ChEBI" id="CHEBI:61978"/>
        <dbReference type="EC" id="3.1.3.48"/>
    </reaction>
</comment>
<sequence>MIDIHSHIIPNIDDGSKSLEMSLEMLKRAEESGTKKIIATPHFFKGYWTENYNSVKDKVKELNKLAKENNLNIEIYPGQEVFFNNYILEDFKLGDIGTLGESRYMLIEFPMDKIYFQKAIDEIYELKIKGITPVIAHPERYVDFINNPEEINQFIDEGYLFQLNGGSLTGLFGKEVKKTAELFLENNLYSFIGSDAHSNGNRNTSLKEACEVANSISRGASRRFEANGLALLNNEKIVFQGQKVKKKKKGLFSFFKR</sequence>
<comment type="similarity">
    <text evidence="1">Belongs to the metallo-dependent hydrolases superfamily. CpsB/CapC family.</text>
</comment>
<evidence type="ECO:0000313" key="6">
    <source>
        <dbReference type="EMBL" id="ABG84617.1"/>
    </source>
</evidence>
<dbReference type="PIRSF" id="PIRSF016557">
    <property type="entry name" value="Caps_synth_CpsB"/>
    <property type="match status" value="1"/>
</dbReference>
<dbReference type="GeneID" id="93000456"/>
<dbReference type="Pfam" id="PF19567">
    <property type="entry name" value="CpsB_CapC"/>
    <property type="match status" value="1"/>
</dbReference>
<reference evidence="6 7" key="1">
    <citation type="journal article" date="2006" name="Genome Res.">
        <title>Skewed genomic variability in strains of the toxigenic bacterial pathogen, Clostridium perfringens.</title>
        <authorList>
            <person name="Myers G.S."/>
            <person name="Rasko D.A."/>
            <person name="Cheung J.K."/>
            <person name="Ravel J."/>
            <person name="Seshadri R."/>
            <person name="Deboy R.T."/>
            <person name="Ren Q."/>
            <person name="Varga J."/>
            <person name="Awad M.M."/>
            <person name="Brinkac L.M."/>
            <person name="Daugherty S.C."/>
            <person name="Haft D.H."/>
            <person name="Dodson R.J."/>
            <person name="Madupu R."/>
            <person name="Nelson W.C."/>
            <person name="Rosovitz M.J."/>
            <person name="Sullivan S.A."/>
            <person name="Khouri H."/>
            <person name="Dimitrov G.I."/>
            <person name="Watkins K.L."/>
            <person name="Mulligan S."/>
            <person name="Benton J."/>
            <person name="Radune D."/>
            <person name="Fisher D.J."/>
            <person name="Atkins H.S."/>
            <person name="Hiscox T."/>
            <person name="Jost B.H."/>
            <person name="Billington S.J."/>
            <person name="Songer J.G."/>
            <person name="McClane B.A."/>
            <person name="Titball R.W."/>
            <person name="Rood J.I."/>
            <person name="Melville S.B."/>
            <person name="Paulsen I.T."/>
        </authorList>
    </citation>
    <scope>NUCLEOTIDE SEQUENCE [LARGE SCALE GENOMIC DNA]</scope>
    <source>
        <strain evidence="7">ATCC 13124 / DSM 756 / JCM 1290 / NCIMB 6125 / NCTC 8237 / S 107 / Type A</strain>
    </source>
</reference>
<keyword evidence="4" id="KW-0904">Protein phosphatase</keyword>
<dbReference type="GO" id="GO:0030145">
    <property type="term" value="F:manganese ion binding"/>
    <property type="evidence" value="ECO:0007669"/>
    <property type="project" value="InterPro"/>
</dbReference>
<dbReference type="GO" id="GO:0004725">
    <property type="term" value="F:protein tyrosine phosphatase activity"/>
    <property type="evidence" value="ECO:0007669"/>
    <property type="project" value="UniProtKB-EC"/>
</dbReference>
<dbReference type="RefSeq" id="WP_003458363.1">
    <property type="nucleotide sequence ID" value="NC_008261.1"/>
</dbReference>
<dbReference type="InterPro" id="IPR016195">
    <property type="entry name" value="Pol/histidinol_Pase-like"/>
</dbReference>
<organism evidence="6 7">
    <name type="scientific">Clostridium perfringens (strain ATCC 13124 / DSM 756 / JCM 1290 / NCIMB 6125 / NCTC 8237 / Type A)</name>
    <dbReference type="NCBI Taxonomy" id="195103"/>
    <lineage>
        <taxon>Bacteria</taxon>
        <taxon>Bacillati</taxon>
        <taxon>Bacillota</taxon>
        <taxon>Clostridia</taxon>
        <taxon>Eubacteriales</taxon>
        <taxon>Clostridiaceae</taxon>
        <taxon>Clostridium</taxon>
    </lineage>
</organism>
<dbReference type="HOGENOM" id="CLU_085966_1_0_9"/>
<evidence type="ECO:0000256" key="5">
    <source>
        <dbReference type="ARBA" id="ARBA00051722"/>
    </source>
</evidence>
<dbReference type="KEGG" id="cpf:CPF_0243"/>
<dbReference type="AlphaFoldDB" id="A0A0H2YU50"/>
<dbReference type="Gene3D" id="3.20.20.140">
    <property type="entry name" value="Metal-dependent hydrolases"/>
    <property type="match status" value="1"/>
</dbReference>
<dbReference type="PANTHER" id="PTHR39181:SF1">
    <property type="entry name" value="TYROSINE-PROTEIN PHOSPHATASE YWQE"/>
    <property type="match status" value="1"/>
</dbReference>
<dbReference type="PANTHER" id="PTHR39181">
    <property type="entry name" value="TYROSINE-PROTEIN PHOSPHATASE YWQE"/>
    <property type="match status" value="1"/>
</dbReference>
<name>A0A0H2YU50_CLOP1</name>
<dbReference type="EC" id="3.1.3.48" evidence="2"/>
<dbReference type="STRING" id="195103.CPF_0243"/>
<protein>
    <recommendedName>
        <fullName evidence="2">protein-tyrosine-phosphatase</fullName>
        <ecNumber evidence="2">3.1.3.48</ecNumber>
    </recommendedName>
</protein>
<evidence type="ECO:0000256" key="4">
    <source>
        <dbReference type="ARBA" id="ARBA00022912"/>
    </source>
</evidence>
<dbReference type="PaxDb" id="195103-CPF_0243"/>